<dbReference type="EMBL" id="JABSTU010000009">
    <property type="protein sequence ID" value="KAH8022373.1"/>
    <property type="molecule type" value="Genomic_DNA"/>
</dbReference>
<dbReference type="AlphaFoldDB" id="A0A9J6DJP4"/>
<proteinExistence type="predicted"/>
<evidence type="ECO:0000313" key="3">
    <source>
        <dbReference type="Proteomes" id="UP000821866"/>
    </source>
</evidence>
<name>A0A9J6DJP4_RHIMP</name>
<keyword evidence="3" id="KW-1185">Reference proteome</keyword>
<feature type="chain" id="PRO_5039887805" evidence="1">
    <location>
        <begin position="18"/>
        <end position="175"/>
    </location>
</feature>
<gene>
    <name evidence="2" type="ORF">HPB51_023615</name>
</gene>
<evidence type="ECO:0000313" key="2">
    <source>
        <dbReference type="EMBL" id="KAH8022373.1"/>
    </source>
</evidence>
<comment type="caution">
    <text evidence="2">The sequence shown here is derived from an EMBL/GenBank/DDBJ whole genome shotgun (WGS) entry which is preliminary data.</text>
</comment>
<sequence length="175" mass="19356">MLRTFVLCAMCAHYTQIHVWLQGTPATAYEDRHQQPAQAFLLRLRTGCSRAAERQFHFTISGSPSFAKCPAMKTTEHILLQCPGYTEQRRRLFDAYGRLGLPHVSLDHLRFPQAHRSGLMQAFEALLEFFGDANLIGAPLARPAATGCLFASVAPPASSDARHVLLPLPTPCQLA</sequence>
<dbReference type="Proteomes" id="UP000821866">
    <property type="component" value="Chromosome 7"/>
</dbReference>
<protein>
    <submittedName>
        <fullName evidence="2">Uncharacterized protein</fullName>
    </submittedName>
</protein>
<reference evidence="2" key="1">
    <citation type="journal article" date="2020" name="Cell">
        <title>Large-Scale Comparative Analyses of Tick Genomes Elucidate Their Genetic Diversity and Vector Capacities.</title>
        <authorList>
            <consortium name="Tick Genome and Microbiome Consortium (TIGMIC)"/>
            <person name="Jia N."/>
            <person name="Wang J."/>
            <person name="Shi W."/>
            <person name="Du L."/>
            <person name="Sun Y."/>
            <person name="Zhan W."/>
            <person name="Jiang J.F."/>
            <person name="Wang Q."/>
            <person name="Zhang B."/>
            <person name="Ji P."/>
            <person name="Bell-Sakyi L."/>
            <person name="Cui X.M."/>
            <person name="Yuan T.T."/>
            <person name="Jiang B.G."/>
            <person name="Yang W.F."/>
            <person name="Lam T.T."/>
            <person name="Chang Q.C."/>
            <person name="Ding S.J."/>
            <person name="Wang X.J."/>
            <person name="Zhu J.G."/>
            <person name="Ruan X.D."/>
            <person name="Zhao L."/>
            <person name="Wei J.T."/>
            <person name="Ye R.Z."/>
            <person name="Que T.C."/>
            <person name="Du C.H."/>
            <person name="Zhou Y.H."/>
            <person name="Cheng J.X."/>
            <person name="Dai P.F."/>
            <person name="Guo W.B."/>
            <person name="Han X.H."/>
            <person name="Huang E.J."/>
            <person name="Li L.F."/>
            <person name="Wei W."/>
            <person name="Gao Y.C."/>
            <person name="Liu J.Z."/>
            <person name="Shao H.Z."/>
            <person name="Wang X."/>
            <person name="Wang C.C."/>
            <person name="Yang T.C."/>
            <person name="Huo Q.B."/>
            <person name="Li W."/>
            <person name="Chen H.Y."/>
            <person name="Chen S.E."/>
            <person name="Zhou L.G."/>
            <person name="Ni X.B."/>
            <person name="Tian J.H."/>
            <person name="Sheng Y."/>
            <person name="Liu T."/>
            <person name="Pan Y.S."/>
            <person name="Xia L.Y."/>
            <person name="Li J."/>
            <person name="Zhao F."/>
            <person name="Cao W.C."/>
        </authorList>
    </citation>
    <scope>NUCLEOTIDE SEQUENCE</scope>
    <source>
        <strain evidence="2">Rmic-2018</strain>
    </source>
</reference>
<organism evidence="2 3">
    <name type="scientific">Rhipicephalus microplus</name>
    <name type="common">Cattle tick</name>
    <name type="synonym">Boophilus microplus</name>
    <dbReference type="NCBI Taxonomy" id="6941"/>
    <lineage>
        <taxon>Eukaryota</taxon>
        <taxon>Metazoa</taxon>
        <taxon>Ecdysozoa</taxon>
        <taxon>Arthropoda</taxon>
        <taxon>Chelicerata</taxon>
        <taxon>Arachnida</taxon>
        <taxon>Acari</taxon>
        <taxon>Parasitiformes</taxon>
        <taxon>Ixodida</taxon>
        <taxon>Ixodoidea</taxon>
        <taxon>Ixodidae</taxon>
        <taxon>Rhipicephalinae</taxon>
        <taxon>Rhipicephalus</taxon>
        <taxon>Boophilus</taxon>
    </lineage>
</organism>
<evidence type="ECO:0000256" key="1">
    <source>
        <dbReference type="SAM" id="SignalP"/>
    </source>
</evidence>
<dbReference type="VEuPathDB" id="VectorBase:LOC119168722"/>
<keyword evidence="1" id="KW-0732">Signal</keyword>
<feature type="signal peptide" evidence="1">
    <location>
        <begin position="1"/>
        <end position="17"/>
    </location>
</feature>
<reference evidence="2" key="2">
    <citation type="submission" date="2021-09" db="EMBL/GenBank/DDBJ databases">
        <authorList>
            <person name="Jia N."/>
            <person name="Wang J."/>
            <person name="Shi W."/>
            <person name="Du L."/>
            <person name="Sun Y."/>
            <person name="Zhan W."/>
            <person name="Jiang J."/>
            <person name="Wang Q."/>
            <person name="Zhang B."/>
            <person name="Ji P."/>
            <person name="Sakyi L.B."/>
            <person name="Cui X."/>
            <person name="Yuan T."/>
            <person name="Jiang B."/>
            <person name="Yang W."/>
            <person name="Lam T.T.-Y."/>
            <person name="Chang Q."/>
            <person name="Ding S."/>
            <person name="Wang X."/>
            <person name="Zhu J."/>
            <person name="Ruan X."/>
            <person name="Zhao L."/>
            <person name="Wei J."/>
            <person name="Que T."/>
            <person name="Du C."/>
            <person name="Cheng J."/>
            <person name="Dai P."/>
            <person name="Han X."/>
            <person name="Huang E."/>
            <person name="Gao Y."/>
            <person name="Liu J."/>
            <person name="Shao H."/>
            <person name="Ye R."/>
            <person name="Li L."/>
            <person name="Wei W."/>
            <person name="Wang X."/>
            <person name="Wang C."/>
            <person name="Huo Q."/>
            <person name="Li W."/>
            <person name="Guo W."/>
            <person name="Chen H."/>
            <person name="Chen S."/>
            <person name="Zhou L."/>
            <person name="Zhou L."/>
            <person name="Ni X."/>
            <person name="Tian J."/>
            <person name="Zhou Y."/>
            <person name="Sheng Y."/>
            <person name="Liu T."/>
            <person name="Pan Y."/>
            <person name="Xia L."/>
            <person name="Li J."/>
            <person name="Zhao F."/>
            <person name="Cao W."/>
        </authorList>
    </citation>
    <scope>NUCLEOTIDE SEQUENCE</scope>
    <source>
        <strain evidence="2">Rmic-2018</strain>
        <tissue evidence="2">Larvae</tissue>
    </source>
</reference>
<accession>A0A9J6DJP4</accession>